<evidence type="ECO:0000313" key="3">
    <source>
        <dbReference type="Proteomes" id="UP001642483"/>
    </source>
</evidence>
<dbReference type="Proteomes" id="UP001642483">
    <property type="component" value="Unassembled WGS sequence"/>
</dbReference>
<feature type="domain" description="Lipid-binding serum glycoprotein C-terminal" evidence="1">
    <location>
        <begin position="1"/>
        <end position="191"/>
    </location>
</feature>
<comment type="caution">
    <text evidence="2">The sequence shown here is derived from an EMBL/GenBank/DDBJ whole genome shotgun (WGS) entry which is preliminary data.</text>
</comment>
<dbReference type="Gene3D" id="3.15.20.10">
    <property type="entry name" value="Bactericidal permeability-increasing protein, domain 2"/>
    <property type="match status" value="1"/>
</dbReference>
<dbReference type="InterPro" id="IPR001124">
    <property type="entry name" value="Lipid-bd_serum_glycop_C"/>
</dbReference>
<accession>A0ABP0FRH5</accession>
<dbReference type="PANTHER" id="PTHR10504">
    <property type="entry name" value="BACTERICIDAL PERMEABILITY-INCREASING BPI PROTEIN-RELATED"/>
    <property type="match status" value="1"/>
</dbReference>
<dbReference type="InterPro" id="IPR017943">
    <property type="entry name" value="Bactericidal_perm-incr_a/b_dom"/>
</dbReference>
<evidence type="ECO:0000259" key="1">
    <source>
        <dbReference type="SMART" id="SM00329"/>
    </source>
</evidence>
<dbReference type="SUPFAM" id="SSF55394">
    <property type="entry name" value="Bactericidal permeability-increasing protein, BPI"/>
    <property type="match status" value="1"/>
</dbReference>
<dbReference type="PANTHER" id="PTHR10504:SF131">
    <property type="entry name" value="BPI2 DOMAIN-CONTAINING PROTEIN"/>
    <property type="match status" value="1"/>
</dbReference>
<gene>
    <name evidence="2" type="ORF">CVLEPA_LOCUS12170</name>
</gene>
<dbReference type="SMART" id="SM00329">
    <property type="entry name" value="BPI2"/>
    <property type="match status" value="1"/>
</dbReference>
<dbReference type="Pfam" id="PF02886">
    <property type="entry name" value="LBP_BPI_CETP_C"/>
    <property type="match status" value="1"/>
</dbReference>
<name>A0ABP0FRH5_CLALP</name>
<dbReference type="EMBL" id="CAWYQH010000090">
    <property type="protein sequence ID" value="CAK8681943.1"/>
    <property type="molecule type" value="Genomic_DNA"/>
</dbReference>
<evidence type="ECO:0000313" key="2">
    <source>
        <dbReference type="EMBL" id="CAK8681943.1"/>
    </source>
</evidence>
<dbReference type="InterPro" id="IPR032942">
    <property type="entry name" value="BPI/LBP/Plunc"/>
</dbReference>
<reference evidence="2 3" key="1">
    <citation type="submission" date="2024-02" db="EMBL/GenBank/DDBJ databases">
        <authorList>
            <person name="Daric V."/>
            <person name="Darras S."/>
        </authorList>
    </citation>
    <scope>NUCLEOTIDE SEQUENCE [LARGE SCALE GENOMIC DNA]</scope>
</reference>
<proteinExistence type="predicted"/>
<protein>
    <recommendedName>
        <fullName evidence="1">Lipid-binding serum glycoprotein C-terminal domain-containing protein</fullName>
    </recommendedName>
</protein>
<sequence length="191" mass="21539">MVYLSVDEYMLNTLLYSVYQNNQLELKLTSRQMKLSSVFGRTITARELVRFIRPLQRYGSAPLQFGLDASSAPKAQITSSGVTVTGTFTLYVNVEKPDGSTEQVFRFTVRVNASLKPKIDDNRIKADVTRFTATGVDRRGFPQSFIDTTGMLSLRDNVIQLLENLAIVDMPALQNLMTILQFMSYVSLFQT</sequence>
<organism evidence="2 3">
    <name type="scientific">Clavelina lepadiformis</name>
    <name type="common">Light-bulb sea squirt</name>
    <name type="synonym">Ascidia lepadiformis</name>
    <dbReference type="NCBI Taxonomy" id="159417"/>
    <lineage>
        <taxon>Eukaryota</taxon>
        <taxon>Metazoa</taxon>
        <taxon>Chordata</taxon>
        <taxon>Tunicata</taxon>
        <taxon>Ascidiacea</taxon>
        <taxon>Aplousobranchia</taxon>
        <taxon>Clavelinidae</taxon>
        <taxon>Clavelina</taxon>
    </lineage>
</organism>
<keyword evidence="3" id="KW-1185">Reference proteome</keyword>